<reference evidence="2 3" key="1">
    <citation type="journal article" date="2013" name="Nature">
        <title>Anaerobic oxidation of methane coupled to nitrate reduction in a novel archaeal lineage.</title>
        <authorList>
            <person name="Haroon M.F."/>
            <person name="Hu S."/>
            <person name="Shi Y."/>
            <person name="Imelfort M."/>
            <person name="Keller J."/>
            <person name="Hugenholtz P."/>
            <person name="Yuan Z."/>
            <person name="Tyson G.W."/>
        </authorList>
    </citation>
    <scope>NUCLEOTIDE SEQUENCE [LARGE SCALE GENOMIC DNA]</scope>
    <source>
        <strain evidence="2 3">ANME-2d</strain>
    </source>
</reference>
<dbReference type="Proteomes" id="UP000027153">
    <property type="component" value="Unassembled WGS sequence"/>
</dbReference>
<proteinExistence type="predicted"/>
<accession>A0A062VBE4</accession>
<evidence type="ECO:0008006" key="4">
    <source>
        <dbReference type="Google" id="ProtNLM"/>
    </source>
</evidence>
<dbReference type="RefSeq" id="WP_048088211.1">
    <property type="nucleotide sequence ID" value="NZ_JMIY01000001.1"/>
</dbReference>
<dbReference type="PANTHER" id="PTHR35902:SF3">
    <property type="entry name" value="NPCBM-ASSOCIATED, NEW3 DOMAIN OF ALPHA-GALACTOSIDASE"/>
    <property type="match status" value="1"/>
</dbReference>
<keyword evidence="1" id="KW-0472">Membrane</keyword>
<dbReference type="AlphaFoldDB" id="A0A062VBE4"/>
<protein>
    <recommendedName>
        <fullName evidence="4">CARDB domain-containing protein</fullName>
    </recommendedName>
</protein>
<keyword evidence="1" id="KW-0812">Transmembrane</keyword>
<evidence type="ECO:0000256" key="1">
    <source>
        <dbReference type="SAM" id="Phobius"/>
    </source>
</evidence>
<organism evidence="2 3">
    <name type="scientific">Candidatus Methanoperedens nitratireducens</name>
    <dbReference type="NCBI Taxonomy" id="1392998"/>
    <lineage>
        <taxon>Archaea</taxon>
        <taxon>Methanobacteriati</taxon>
        <taxon>Methanobacteriota</taxon>
        <taxon>Stenosarchaea group</taxon>
        <taxon>Methanomicrobia</taxon>
        <taxon>Methanosarcinales</taxon>
        <taxon>ANME-2 cluster</taxon>
        <taxon>Candidatus Methanoperedentaceae</taxon>
        <taxon>Candidatus Methanoperedens</taxon>
    </lineage>
</organism>
<keyword evidence="3" id="KW-1185">Reference proteome</keyword>
<feature type="transmembrane region" description="Helical" evidence="1">
    <location>
        <begin position="384"/>
        <end position="401"/>
    </location>
</feature>
<comment type="caution">
    <text evidence="2">The sequence shown here is derived from an EMBL/GenBank/DDBJ whole genome shotgun (WGS) entry which is preliminary data.</text>
</comment>
<sequence length="409" mass="45602" precursor="true">MRKIYVPILFLFLFLLSPVNAQAQDQPPFNITHVISVPHLSPGDSNTGLEFTIQNNKDVSINNIKIYLFLRFPFSASIPPNNKLGELSYPGYLIGAGGSGDEYTPYFDLGSGMARRTFFKIDVDRGAKYGTYDIPYTIYYNQNNEYNGKITVAVMGDTLVEITDVSVASNNSLVEPGKIFKIGVSFENIGDNDIKWLRLSLNPRDRELVPLSSASERVFKDITRGSKKDSEFWFSIERSAAIKNYPIDLVLSYIDERGIEYNETKLVGIVSAGRAQLDIAKKITEPARVKQDQPLTLTVKIENTGTGDAKGVSARLESEMEGDTLAYLGEIKKDDYSNAIFTLDAAKSGKKTGILLISYEDDFGRHEIQKDIDLIINPADTQSPLPAVFSIIAVLIGILLWRRRKSRTL</sequence>
<dbReference type="PATRIC" id="fig|1392998.3.peg.417"/>
<evidence type="ECO:0000313" key="3">
    <source>
        <dbReference type="Proteomes" id="UP000027153"/>
    </source>
</evidence>
<name>A0A062VBE4_9EURY</name>
<dbReference type="EMBL" id="JMIY01000001">
    <property type="protein sequence ID" value="KCZ72999.1"/>
    <property type="molecule type" value="Genomic_DNA"/>
</dbReference>
<dbReference type="OrthoDB" id="116073at2157"/>
<gene>
    <name evidence="2" type="ORF">ANME2D_00058</name>
</gene>
<evidence type="ECO:0000313" key="2">
    <source>
        <dbReference type="EMBL" id="KCZ72999.1"/>
    </source>
</evidence>
<dbReference type="PANTHER" id="PTHR35902">
    <property type="entry name" value="S-LAYER DOMAIN-LIKE PROTEIN-RELATED"/>
    <property type="match status" value="1"/>
</dbReference>
<keyword evidence="1" id="KW-1133">Transmembrane helix</keyword>